<feature type="transmembrane region" description="Helical" evidence="1">
    <location>
        <begin position="99"/>
        <end position="117"/>
    </location>
</feature>
<keyword evidence="1" id="KW-0472">Membrane</keyword>
<name>A0A1G8LR42_9PSED</name>
<evidence type="ECO:0000313" key="2">
    <source>
        <dbReference type="EMBL" id="SDI58136.1"/>
    </source>
</evidence>
<dbReference type="RefSeq" id="WP_170842857.1">
    <property type="nucleotide sequence ID" value="NZ_FNDS01000012.1"/>
</dbReference>
<reference evidence="3" key="1">
    <citation type="submission" date="2016-10" db="EMBL/GenBank/DDBJ databases">
        <authorList>
            <person name="Varghese N."/>
            <person name="Submissions S."/>
        </authorList>
    </citation>
    <scope>NUCLEOTIDE SEQUENCE [LARGE SCALE GENOMIC DNA]</scope>
    <source>
        <strain evidence="3">CCM 7469</strain>
    </source>
</reference>
<keyword evidence="1" id="KW-1133">Transmembrane helix</keyword>
<accession>A0A1G8LR42</accession>
<dbReference type="EMBL" id="FNDS01000012">
    <property type="protein sequence ID" value="SDI58136.1"/>
    <property type="molecule type" value="Genomic_DNA"/>
</dbReference>
<evidence type="ECO:0000313" key="3">
    <source>
        <dbReference type="Proteomes" id="UP000199636"/>
    </source>
</evidence>
<dbReference type="AlphaFoldDB" id="A0A1G8LR42"/>
<sequence length="118" mass="12592">MSKELFGAAALLLMAIGELLAIYAELLAARLAQDAGQSLTPLWLPLLLISIAGICLVLAYWTGYRALGDIWLVSVLSIVLLLLMEPLIIWLMFAELPKRGAALGFLFGALGLAAAVIL</sequence>
<evidence type="ECO:0000256" key="1">
    <source>
        <dbReference type="SAM" id="Phobius"/>
    </source>
</evidence>
<gene>
    <name evidence="2" type="ORF">SAMN05216272_11237</name>
</gene>
<organism evidence="2 3">
    <name type="scientific">Pseudomonas panipatensis</name>
    <dbReference type="NCBI Taxonomy" id="428992"/>
    <lineage>
        <taxon>Bacteria</taxon>
        <taxon>Pseudomonadati</taxon>
        <taxon>Pseudomonadota</taxon>
        <taxon>Gammaproteobacteria</taxon>
        <taxon>Pseudomonadales</taxon>
        <taxon>Pseudomonadaceae</taxon>
        <taxon>Pseudomonas</taxon>
    </lineage>
</organism>
<proteinExistence type="predicted"/>
<feature type="transmembrane region" description="Helical" evidence="1">
    <location>
        <begin position="70"/>
        <end position="93"/>
    </location>
</feature>
<feature type="transmembrane region" description="Helical" evidence="1">
    <location>
        <begin position="45"/>
        <end position="63"/>
    </location>
</feature>
<protein>
    <submittedName>
        <fullName evidence="2">Uncharacterized protein</fullName>
    </submittedName>
</protein>
<dbReference type="Proteomes" id="UP000199636">
    <property type="component" value="Unassembled WGS sequence"/>
</dbReference>
<keyword evidence="1" id="KW-0812">Transmembrane</keyword>
<keyword evidence="3" id="KW-1185">Reference proteome</keyword>